<dbReference type="SMART" id="SM00399">
    <property type="entry name" value="ZnF_C4"/>
    <property type="match status" value="1"/>
</dbReference>
<dbReference type="InterPro" id="IPR049636">
    <property type="entry name" value="HNF4-like_DBD"/>
</dbReference>
<evidence type="ECO:0000256" key="1">
    <source>
        <dbReference type="ARBA" id="ARBA00004123"/>
    </source>
</evidence>
<keyword evidence="4" id="KW-0863">Zinc-finger</keyword>
<keyword evidence="12" id="KW-1185">Reference proteome</keyword>
<dbReference type="Gene3D" id="3.30.50.10">
    <property type="entry name" value="Erythroid Transcription Factor GATA-1, subunit A"/>
    <property type="match status" value="1"/>
</dbReference>
<dbReference type="SUPFAM" id="SSF57716">
    <property type="entry name" value="Glucocorticoid receptor-like (DNA-binding domain)"/>
    <property type="match status" value="1"/>
</dbReference>
<protein>
    <submittedName>
        <fullName evidence="13">Nuclear receptor domain-containing protein</fullName>
    </submittedName>
</protein>
<dbReference type="PANTHER" id="PTHR46397">
    <property type="entry name" value="NUCLEAR HORMONE RECEPTOR FAMILY-RELATED"/>
    <property type="match status" value="1"/>
</dbReference>
<keyword evidence="10" id="KW-0539">Nucleus</keyword>
<evidence type="ECO:0000256" key="4">
    <source>
        <dbReference type="ARBA" id="ARBA00022771"/>
    </source>
</evidence>
<evidence type="ECO:0000313" key="13">
    <source>
        <dbReference type="WBParaSite" id="ACRNAN_Path_1098.g4214.t1"/>
    </source>
</evidence>
<dbReference type="WBParaSite" id="ACRNAN_Path_1098.g4214.t1">
    <property type="protein sequence ID" value="ACRNAN_Path_1098.g4214.t1"/>
    <property type="gene ID" value="ACRNAN_Path_1098.g4214"/>
</dbReference>
<keyword evidence="7" id="KW-0238">DNA-binding</keyword>
<evidence type="ECO:0000313" key="12">
    <source>
        <dbReference type="Proteomes" id="UP000887540"/>
    </source>
</evidence>
<dbReference type="PROSITE" id="PS51030">
    <property type="entry name" value="NUCLEAR_REC_DBD_2"/>
    <property type="match status" value="1"/>
</dbReference>
<dbReference type="InterPro" id="IPR001628">
    <property type="entry name" value="Znf_hrmn_rcpt"/>
</dbReference>
<sequence>MTSLTMNVRDLMRFDSKSVNTQNVISQMTSHGFPDLWPHVDSTSLAAAFSAQNSNDSRLQQGGCGASSAQSTQDFNATHFTNLAQQFSSQFPLNFPSSISTSGNDGASGIAPFANSMRSASGFHSNPLTSNYFQQNQNSGSGLLSSGNLQSRAAGIAACLSSASVSSSFPNKLHSETAQIPTASIEEKLEGSGPSHQIMCQVCFTAPSNGLHFGAKTCAACAAFFRRTISDGKKYVCKRSQRCTLKITDSTGYRKICRNCRMKRCLDIGMLPENVQNKRHRREDQLIAQAQQRERAPSDSGSNFSLPKATIDYTTMMRTSHMGNVRLDHLGTGLPQFSNSPAIH</sequence>
<evidence type="ECO:0000256" key="2">
    <source>
        <dbReference type="ARBA" id="ARBA00005993"/>
    </source>
</evidence>
<evidence type="ECO:0000256" key="3">
    <source>
        <dbReference type="ARBA" id="ARBA00022723"/>
    </source>
</evidence>
<evidence type="ECO:0000256" key="8">
    <source>
        <dbReference type="ARBA" id="ARBA00023163"/>
    </source>
</evidence>
<dbReference type="GO" id="GO:0008270">
    <property type="term" value="F:zinc ion binding"/>
    <property type="evidence" value="ECO:0007669"/>
    <property type="project" value="UniProtKB-KW"/>
</dbReference>
<dbReference type="CDD" id="cd06960">
    <property type="entry name" value="NR_DBD_HNF4A"/>
    <property type="match status" value="1"/>
</dbReference>
<name>A0A914BVG9_9BILA</name>
<keyword evidence="6" id="KW-0805">Transcription regulation</keyword>
<comment type="subcellular location">
    <subcellularLocation>
        <location evidence="1">Nucleus</location>
    </subcellularLocation>
</comment>
<dbReference type="PROSITE" id="PS00031">
    <property type="entry name" value="NUCLEAR_REC_DBD_1"/>
    <property type="match status" value="1"/>
</dbReference>
<keyword evidence="8" id="KW-0804">Transcription</keyword>
<feature type="domain" description="Nuclear receptor" evidence="11">
    <location>
        <begin position="197"/>
        <end position="277"/>
    </location>
</feature>
<dbReference type="Pfam" id="PF00105">
    <property type="entry name" value="zf-C4"/>
    <property type="match status" value="1"/>
</dbReference>
<evidence type="ECO:0000256" key="5">
    <source>
        <dbReference type="ARBA" id="ARBA00022833"/>
    </source>
</evidence>
<dbReference type="PRINTS" id="PR00047">
    <property type="entry name" value="STROIDFINGER"/>
</dbReference>
<evidence type="ECO:0000256" key="6">
    <source>
        <dbReference type="ARBA" id="ARBA00023015"/>
    </source>
</evidence>
<evidence type="ECO:0000256" key="9">
    <source>
        <dbReference type="ARBA" id="ARBA00023170"/>
    </source>
</evidence>
<keyword evidence="5" id="KW-0862">Zinc</keyword>
<accession>A0A914BVG9</accession>
<proteinExistence type="inferred from homology"/>
<dbReference type="Proteomes" id="UP000887540">
    <property type="component" value="Unplaced"/>
</dbReference>
<evidence type="ECO:0000256" key="7">
    <source>
        <dbReference type="ARBA" id="ARBA00023125"/>
    </source>
</evidence>
<comment type="similarity">
    <text evidence="2">Belongs to the nuclear hormone receptor family.</text>
</comment>
<reference evidence="13" key="1">
    <citation type="submission" date="2022-11" db="UniProtKB">
        <authorList>
            <consortium name="WormBaseParasite"/>
        </authorList>
    </citation>
    <scope>IDENTIFICATION</scope>
</reference>
<keyword evidence="3" id="KW-0479">Metal-binding</keyword>
<organism evidence="12 13">
    <name type="scientific">Acrobeloides nanus</name>
    <dbReference type="NCBI Taxonomy" id="290746"/>
    <lineage>
        <taxon>Eukaryota</taxon>
        <taxon>Metazoa</taxon>
        <taxon>Ecdysozoa</taxon>
        <taxon>Nematoda</taxon>
        <taxon>Chromadorea</taxon>
        <taxon>Rhabditida</taxon>
        <taxon>Tylenchina</taxon>
        <taxon>Cephalobomorpha</taxon>
        <taxon>Cephaloboidea</taxon>
        <taxon>Cephalobidae</taxon>
        <taxon>Acrobeloides</taxon>
    </lineage>
</organism>
<dbReference type="PANTHER" id="PTHR46397:SF3">
    <property type="entry name" value="NR LBD DOMAIN-CONTAINING PROTEIN-RELATED"/>
    <property type="match status" value="1"/>
</dbReference>
<dbReference type="GO" id="GO:0000978">
    <property type="term" value="F:RNA polymerase II cis-regulatory region sequence-specific DNA binding"/>
    <property type="evidence" value="ECO:0007669"/>
    <property type="project" value="InterPro"/>
</dbReference>
<dbReference type="GO" id="GO:0005634">
    <property type="term" value="C:nucleus"/>
    <property type="evidence" value="ECO:0007669"/>
    <property type="project" value="UniProtKB-SubCell"/>
</dbReference>
<dbReference type="GO" id="GO:0003700">
    <property type="term" value="F:DNA-binding transcription factor activity"/>
    <property type="evidence" value="ECO:0007669"/>
    <property type="project" value="InterPro"/>
</dbReference>
<dbReference type="AlphaFoldDB" id="A0A914BVG9"/>
<keyword evidence="9" id="KW-0675">Receptor</keyword>
<dbReference type="InterPro" id="IPR013088">
    <property type="entry name" value="Znf_NHR/GATA"/>
</dbReference>
<evidence type="ECO:0000259" key="11">
    <source>
        <dbReference type="PROSITE" id="PS51030"/>
    </source>
</evidence>
<evidence type="ECO:0000256" key="10">
    <source>
        <dbReference type="ARBA" id="ARBA00023242"/>
    </source>
</evidence>